<dbReference type="InterPro" id="IPR036153">
    <property type="entry name" value="Eryth_link_C_sf"/>
</dbReference>
<gene>
    <name evidence="5" type="primary">lin2</name>
</gene>
<dbReference type="Pfam" id="PF16915">
    <property type="entry name" value="Eryth_link_C"/>
    <property type="match status" value="1"/>
</dbReference>
<dbReference type="SUPFAM" id="SSF57424">
    <property type="entry name" value="LDL receptor-like module"/>
    <property type="match status" value="1"/>
</dbReference>
<dbReference type="InterPro" id="IPR036055">
    <property type="entry name" value="LDL_receptor-like_sf"/>
</dbReference>
<keyword evidence="1" id="KW-1015">Disulfide bond</keyword>
<proteinExistence type="evidence at transcript level"/>
<evidence type="ECO:0000313" key="5">
    <source>
        <dbReference type="EMBL" id="BAU46567.1"/>
    </source>
</evidence>
<dbReference type="Gene3D" id="2.40.128.620">
    <property type="match status" value="1"/>
</dbReference>
<dbReference type="InterPro" id="IPR023415">
    <property type="entry name" value="LDLR_class-A_CS"/>
</dbReference>
<evidence type="ECO:0000256" key="1">
    <source>
        <dbReference type="ARBA" id="ARBA00023157"/>
    </source>
</evidence>
<dbReference type="SMART" id="SM00192">
    <property type="entry name" value="LDLa"/>
    <property type="match status" value="1"/>
</dbReference>
<dbReference type="PROSITE" id="PS01209">
    <property type="entry name" value="LDLRA_1"/>
    <property type="match status" value="1"/>
</dbReference>
<feature type="domain" description="Annelid erythrocruorin linker subunit C-terminal" evidence="4">
    <location>
        <begin position="120"/>
        <end position="240"/>
    </location>
</feature>
<feature type="signal peptide" evidence="3">
    <location>
        <begin position="1"/>
        <end position="16"/>
    </location>
</feature>
<organism evidence="5">
    <name type="scientific">Lamellibrachia satsuma</name>
    <name type="common">Hydrothermal vent tubeworm</name>
    <dbReference type="NCBI Taxonomy" id="104711"/>
    <lineage>
        <taxon>Eukaryota</taxon>
        <taxon>Metazoa</taxon>
        <taxon>Spiralia</taxon>
        <taxon>Lophotrochozoa</taxon>
        <taxon>Annelida</taxon>
        <taxon>Polychaeta</taxon>
        <taxon>Sedentaria</taxon>
        <taxon>Canalipalpata</taxon>
        <taxon>Sabellida</taxon>
        <taxon>Siboglinidae</taxon>
        <taxon>Lamellibrachia</taxon>
    </lineage>
</organism>
<name>A0A125SXX7_LAMSA</name>
<reference evidence="5" key="1">
    <citation type="submission" date="2008-03" db="EMBL/GenBank/DDBJ databases">
        <title>The primary structures and phylogenetic analyses of the globins and linker proteins of the giant hexagonal bilayer hemoglobin from annelid Lamellibrachia satsuma.</title>
        <authorList>
            <person name="Nakagawa T."/>
            <person name="Ohara R."/>
            <person name="Kaneko T."/>
            <person name="Kanemori M."/>
            <person name="Fukumori Y."/>
        </authorList>
    </citation>
    <scope>NUCLEOTIDE SEQUENCE</scope>
</reference>
<feature type="chain" id="PRO_5007180190" evidence="3">
    <location>
        <begin position="17"/>
        <end position="240"/>
    </location>
</feature>
<dbReference type="EMBL" id="AB430825">
    <property type="protein sequence ID" value="BAU46567.1"/>
    <property type="molecule type" value="mRNA"/>
</dbReference>
<evidence type="ECO:0000259" key="4">
    <source>
        <dbReference type="Pfam" id="PF16915"/>
    </source>
</evidence>
<dbReference type="CDD" id="cd00112">
    <property type="entry name" value="LDLa"/>
    <property type="match status" value="1"/>
</dbReference>
<dbReference type="InterPro" id="IPR031639">
    <property type="entry name" value="Eryth_link_C"/>
</dbReference>
<evidence type="ECO:0000256" key="3">
    <source>
        <dbReference type="SAM" id="SignalP"/>
    </source>
</evidence>
<dbReference type="PROSITE" id="PS50068">
    <property type="entry name" value="LDLRA_2"/>
    <property type="match status" value="1"/>
</dbReference>
<evidence type="ECO:0000256" key="2">
    <source>
        <dbReference type="PROSITE-ProRule" id="PRU00124"/>
    </source>
</evidence>
<keyword evidence="3" id="KW-0732">Signal</keyword>
<sequence precursor="true">MKTVLLVCALVAYAAAAAIQPLSVSDSMAARVDAQAWRVDRLTKQFQEISDAADSSIAAAKSGGDIARHMLNNHLDDHWCPSKYQRCGNSPQCMSNMAFCDGINDCKNHFDEDEHRCVVPVTANSTWIGYPAYDHCTQRRPYEMVISITSAASDIVYKVHQPLKVQVDLFSKRGGLKQSASLRGDAVYCKGSQRLIIPPPEDDRLEIIGQFDGVFYDRFKGYIVHEMSGDKCAEFRFFKQ</sequence>
<dbReference type="CDD" id="cd11673">
    <property type="entry name" value="hemoglobin_linker_C"/>
    <property type="match status" value="1"/>
</dbReference>
<accession>A0A125SXX7</accession>
<comment type="caution">
    <text evidence="2">Lacks conserved residue(s) required for the propagation of feature annotation.</text>
</comment>
<dbReference type="AlphaFoldDB" id="A0A125SXX7"/>
<dbReference type="SUPFAM" id="SSF141480">
    <property type="entry name" value="Extracellular hemoglobin linker subunit, receptor domain"/>
    <property type="match status" value="1"/>
</dbReference>
<dbReference type="InterPro" id="IPR002172">
    <property type="entry name" value="LDrepeatLR_classA_rpt"/>
</dbReference>
<protein>
    <submittedName>
        <fullName evidence="5">L2 linker protein of V1 giant hemoglobin</fullName>
    </submittedName>
</protein>